<dbReference type="InterPro" id="IPR045520">
    <property type="entry name" value="GPAT/DHAPAT_C"/>
</dbReference>
<evidence type="ECO:0000256" key="6">
    <source>
        <dbReference type="SAM" id="MobiDB-lite"/>
    </source>
</evidence>
<name>A0AAN9Z0U6_9ORTH</name>
<dbReference type="GO" id="GO:0006631">
    <property type="term" value="P:fatty acid metabolic process"/>
    <property type="evidence" value="ECO:0007669"/>
    <property type="project" value="TreeGrafter"/>
</dbReference>
<keyword evidence="3" id="KW-0808">Transferase</keyword>
<keyword evidence="5" id="KW-0012">Acyltransferase</keyword>
<evidence type="ECO:0000256" key="2">
    <source>
        <dbReference type="ARBA" id="ARBA00007937"/>
    </source>
</evidence>
<dbReference type="CDD" id="cd07993">
    <property type="entry name" value="LPLAT_DHAPAT-like"/>
    <property type="match status" value="1"/>
</dbReference>
<dbReference type="GO" id="GO:0008654">
    <property type="term" value="P:phospholipid biosynthetic process"/>
    <property type="evidence" value="ECO:0007669"/>
    <property type="project" value="TreeGrafter"/>
</dbReference>
<comment type="subcellular location">
    <subcellularLocation>
        <location evidence="1">Membrane</location>
    </subcellularLocation>
</comment>
<keyword evidence="4" id="KW-0472">Membrane</keyword>
<evidence type="ECO:0000256" key="1">
    <source>
        <dbReference type="ARBA" id="ARBA00004370"/>
    </source>
</evidence>
<proteinExistence type="inferred from homology"/>
<dbReference type="InterPro" id="IPR002123">
    <property type="entry name" value="Plipid/glycerol_acylTrfase"/>
</dbReference>
<dbReference type="EMBL" id="JAZDUA010000222">
    <property type="protein sequence ID" value="KAK7863758.1"/>
    <property type="molecule type" value="Genomic_DNA"/>
</dbReference>
<dbReference type="AlphaFoldDB" id="A0AAN9Z0U6"/>
<evidence type="ECO:0000256" key="3">
    <source>
        <dbReference type="ARBA" id="ARBA00022679"/>
    </source>
</evidence>
<reference evidence="8 9" key="1">
    <citation type="submission" date="2024-03" db="EMBL/GenBank/DDBJ databases">
        <title>The genome assembly and annotation of the cricket Gryllus longicercus Weissman &amp; Gray.</title>
        <authorList>
            <person name="Szrajer S."/>
            <person name="Gray D."/>
            <person name="Ylla G."/>
        </authorList>
    </citation>
    <scope>NUCLEOTIDE SEQUENCE [LARGE SCALE GENOMIC DNA]</scope>
    <source>
        <strain evidence="8">DAG 2021-001</strain>
        <tissue evidence="8">Whole body minus gut</tissue>
    </source>
</reference>
<dbReference type="GO" id="GO:0004366">
    <property type="term" value="F:glycerol-3-phosphate O-acyltransferase activity"/>
    <property type="evidence" value="ECO:0007669"/>
    <property type="project" value="TreeGrafter"/>
</dbReference>
<dbReference type="GO" id="GO:0006072">
    <property type="term" value="P:glycerol-3-phosphate metabolic process"/>
    <property type="evidence" value="ECO:0007669"/>
    <property type="project" value="TreeGrafter"/>
</dbReference>
<protein>
    <recommendedName>
        <fullName evidence="7">Phospholipid/glycerol acyltransferase domain-containing protein</fullName>
    </recommendedName>
</protein>
<feature type="domain" description="Phospholipid/glycerol acyltransferase" evidence="7">
    <location>
        <begin position="247"/>
        <end position="379"/>
    </location>
</feature>
<evidence type="ECO:0000313" key="9">
    <source>
        <dbReference type="Proteomes" id="UP001378592"/>
    </source>
</evidence>
<gene>
    <name evidence="8" type="ORF">R5R35_011159</name>
</gene>
<comment type="similarity">
    <text evidence="2">Belongs to the GPAT/DAPAT family.</text>
</comment>
<evidence type="ECO:0000313" key="8">
    <source>
        <dbReference type="EMBL" id="KAK7863758.1"/>
    </source>
</evidence>
<keyword evidence="9" id="KW-1185">Reference proteome</keyword>
<sequence>MLDVMSTQLQGPSTPSTGPNAASLGSAPRSNSMGKLSLPSLRRVGYHERVRTRQLIRDNMKKTMNSKSFPVKQMEWNIFWGKTGRPFQGLCCAACTPNSQISFVTEASKTTSLKNVLDVDAQNGKGFLTRRLCHLNTVWNLKKYDYPQLSPTVLRDERLQQAVVEAAKRDAADVKEDKESLYDCFLKKHEERATRVVMKMRSTLSDFLLRLTSWILYKLLPCFLTSVAAHPGQLRMLHAAGETGLPLIFLPLHRSHLDYILISFILLNNNIRSPLVAAGDNLSIPVFGWLLRGLGAFFIKRRMDPVAGQKDVVYRAALHTYMIHCLRAGHNMEFYIEGGRTRTGKPSLPKGGLLSVIVDAYMDGTIEDALLVPVSVNYEKLVDGNFVRELLGQPKKMETFGSAVKGIWSVLNSNYGMMRIDFNQPFSLRELVQSFQANTKIIMRNPRVLMSNDDMYSDTNKNSMTISSGAQMHHVPSSASLFGTDYVDDKSRFLVESIARHILYDATRSTSIMSTNAIAFLLLNKHRCGTTLGNLVRSLDELRKELLVSERDVGFCGESIDVVNHAVELLGPGLVRKEKKILPIEGEDPEPTIFISPVIMLPNVIELSYYSNTVLAFYVMDSITATGLVSLLPFDMYHSEAGQQSSAHAIWLESLMEAAYELCDILQFEFIFTKPCQHLETVLMDRIDSLCTANVLLLDEAKVESDDERGIRPSRRIPSYLEYDSEEDDLANAEPQTKYTLNIERDALRRLDFLHGLLRPLVDTYAASASVLERLASRSRSEKELVHDILAEVKVQLDSGQCQYGESLSVDPIKNSLKLFERWGVLECHIEENVKLYYLSESRDSEESVREVYNKINKYKWIIGNQ</sequence>
<evidence type="ECO:0000256" key="5">
    <source>
        <dbReference type="ARBA" id="ARBA00023315"/>
    </source>
</evidence>
<dbReference type="GO" id="GO:0019432">
    <property type="term" value="P:triglyceride biosynthetic process"/>
    <property type="evidence" value="ECO:0007669"/>
    <property type="project" value="TreeGrafter"/>
</dbReference>
<dbReference type="GO" id="GO:0031966">
    <property type="term" value="C:mitochondrial membrane"/>
    <property type="evidence" value="ECO:0007669"/>
    <property type="project" value="TreeGrafter"/>
</dbReference>
<dbReference type="Proteomes" id="UP001378592">
    <property type="component" value="Unassembled WGS sequence"/>
</dbReference>
<evidence type="ECO:0000259" key="7">
    <source>
        <dbReference type="SMART" id="SM00563"/>
    </source>
</evidence>
<dbReference type="InterPro" id="IPR022284">
    <property type="entry name" value="GPAT/DHAPAT"/>
</dbReference>
<dbReference type="Pfam" id="PF19277">
    <property type="entry name" value="GPAT_C"/>
    <property type="match status" value="1"/>
</dbReference>
<feature type="region of interest" description="Disordered" evidence="6">
    <location>
        <begin position="1"/>
        <end position="38"/>
    </location>
</feature>
<organism evidence="8 9">
    <name type="scientific">Gryllus longicercus</name>
    <dbReference type="NCBI Taxonomy" id="2509291"/>
    <lineage>
        <taxon>Eukaryota</taxon>
        <taxon>Metazoa</taxon>
        <taxon>Ecdysozoa</taxon>
        <taxon>Arthropoda</taxon>
        <taxon>Hexapoda</taxon>
        <taxon>Insecta</taxon>
        <taxon>Pterygota</taxon>
        <taxon>Neoptera</taxon>
        <taxon>Polyneoptera</taxon>
        <taxon>Orthoptera</taxon>
        <taxon>Ensifera</taxon>
        <taxon>Gryllidea</taxon>
        <taxon>Grylloidea</taxon>
        <taxon>Gryllidae</taxon>
        <taxon>Gryllinae</taxon>
        <taxon>Gryllus</taxon>
    </lineage>
</organism>
<feature type="compositionally biased region" description="Polar residues" evidence="6">
    <location>
        <begin position="1"/>
        <end position="20"/>
    </location>
</feature>
<dbReference type="PANTHER" id="PTHR12563:SF23">
    <property type="entry name" value="BCDNA.GH07066"/>
    <property type="match status" value="1"/>
</dbReference>
<dbReference type="Pfam" id="PF01553">
    <property type="entry name" value="Acyltransferase"/>
    <property type="match status" value="1"/>
</dbReference>
<comment type="caution">
    <text evidence="8">The sequence shown here is derived from an EMBL/GenBank/DDBJ whole genome shotgun (WGS) entry which is preliminary data.</text>
</comment>
<dbReference type="InterPro" id="IPR041728">
    <property type="entry name" value="GPAT/DHAPAT_LPLAT"/>
</dbReference>
<accession>A0AAN9Z0U6</accession>
<dbReference type="PANTHER" id="PTHR12563">
    <property type="entry name" value="GLYCEROL-3-PHOSPHATE ACYLTRANSFERASE"/>
    <property type="match status" value="1"/>
</dbReference>
<dbReference type="SMART" id="SM00563">
    <property type="entry name" value="PlsC"/>
    <property type="match status" value="1"/>
</dbReference>
<evidence type="ECO:0000256" key="4">
    <source>
        <dbReference type="ARBA" id="ARBA00023136"/>
    </source>
</evidence>
<dbReference type="SUPFAM" id="SSF69593">
    <property type="entry name" value="Glycerol-3-phosphate (1)-acyltransferase"/>
    <property type="match status" value="1"/>
</dbReference>